<protein>
    <submittedName>
        <fullName evidence="2">Molybdopterin-synthase adenylyltransferase</fullName>
        <ecNumber evidence="2">2.7.7.80</ecNumber>
    </submittedName>
</protein>
<dbReference type="EMBL" id="BAAFGK010000005">
    <property type="protein sequence ID" value="GAB0058919.1"/>
    <property type="molecule type" value="Genomic_DNA"/>
</dbReference>
<dbReference type="InterPro" id="IPR045886">
    <property type="entry name" value="ThiF/MoeB/HesA"/>
</dbReference>
<dbReference type="EC" id="2.7.7.80" evidence="2"/>
<evidence type="ECO:0000313" key="2">
    <source>
        <dbReference type="EMBL" id="GAB0058919.1"/>
    </source>
</evidence>
<dbReference type="InterPro" id="IPR035985">
    <property type="entry name" value="Ubiquitin-activating_enz"/>
</dbReference>
<sequence length="254" mass="26789">MIPLDARPFATQAEPDTRLQSATVFILGAGGLGCPLALLLARARIGHLIIADDDRVALSNLPRQILHVTSRLGQPKVLSAHRALQSVASETRVTPIPERVTPENIHALLESCDLAVDGSDNFASRHLLNRACLAMGIPYVSGAVLGFEGQVGVFLPGVDPYAPCYACLHPEPETGCGMDPVVPTCATAGVLGPIAGQIAALQAKMVVELLTLGVESVRAGGLWLINPLDHLFMRVAIPKDPGCRVCGGWRGMTD</sequence>
<dbReference type="Gene3D" id="3.40.50.720">
    <property type="entry name" value="NAD(P)-binding Rossmann-like Domain"/>
    <property type="match status" value="1"/>
</dbReference>
<dbReference type="Proteomes" id="UP001628193">
    <property type="component" value="Unassembled WGS sequence"/>
</dbReference>
<dbReference type="PANTHER" id="PTHR10953">
    <property type="entry name" value="UBIQUITIN-ACTIVATING ENZYME E1"/>
    <property type="match status" value="1"/>
</dbReference>
<evidence type="ECO:0000313" key="3">
    <source>
        <dbReference type="Proteomes" id="UP001628193"/>
    </source>
</evidence>
<dbReference type="RefSeq" id="WP_420906637.1">
    <property type="nucleotide sequence ID" value="NZ_BAAFGK010000005.1"/>
</dbReference>
<comment type="caution">
    <text evidence="2">The sequence shown here is derived from an EMBL/GenBank/DDBJ whole genome shotgun (WGS) entry which is preliminary data.</text>
</comment>
<feature type="domain" description="THIF-type NAD/FAD binding fold" evidence="1">
    <location>
        <begin position="17"/>
        <end position="245"/>
    </location>
</feature>
<keyword evidence="2" id="KW-0808">Transferase</keyword>
<keyword evidence="2" id="KW-0548">Nucleotidyltransferase</keyword>
<organism evidence="2 3">
    <name type="scientific">Candidatus Magnetaquiglobus chichijimensis</name>
    <dbReference type="NCBI Taxonomy" id="3141448"/>
    <lineage>
        <taxon>Bacteria</taxon>
        <taxon>Pseudomonadati</taxon>
        <taxon>Pseudomonadota</taxon>
        <taxon>Magnetococcia</taxon>
        <taxon>Magnetococcales</taxon>
        <taxon>Candidatus Magnetaquicoccaceae</taxon>
        <taxon>Candidatus Magnetaquiglobus</taxon>
    </lineage>
</organism>
<gene>
    <name evidence="2" type="primary">moeB</name>
    <name evidence="2" type="ORF">SIID45300_03279</name>
</gene>
<reference evidence="2 3" key="1">
    <citation type="submission" date="2024-05" db="EMBL/GenBank/DDBJ databases">
        <authorList>
            <consortium name="Candidatus Magnetaquicoccaceae bacterium FCR-1 genome sequencing consortium"/>
            <person name="Shimoshige H."/>
            <person name="Shimamura S."/>
            <person name="Taoka A."/>
            <person name="Kobayashi H."/>
            <person name="Maekawa T."/>
        </authorList>
    </citation>
    <scope>NUCLEOTIDE SEQUENCE [LARGE SCALE GENOMIC DNA]</scope>
    <source>
        <strain evidence="2 3">FCR-1</strain>
    </source>
</reference>
<accession>A0ABQ0CDG3</accession>
<proteinExistence type="predicted"/>
<dbReference type="InterPro" id="IPR000594">
    <property type="entry name" value="ThiF_NAD_FAD-bd"/>
</dbReference>
<dbReference type="CDD" id="cd00757">
    <property type="entry name" value="ThiF_MoeB_HesA_family"/>
    <property type="match status" value="1"/>
</dbReference>
<reference evidence="2 3" key="2">
    <citation type="submission" date="2024-09" db="EMBL/GenBank/DDBJ databases">
        <title>Draft genome sequence of Candidatus Magnetaquicoccaceae bacterium FCR-1.</title>
        <authorList>
            <person name="Shimoshige H."/>
            <person name="Shimamura S."/>
            <person name="Taoka A."/>
            <person name="Kobayashi H."/>
            <person name="Maekawa T."/>
        </authorList>
    </citation>
    <scope>NUCLEOTIDE SEQUENCE [LARGE SCALE GENOMIC DNA]</scope>
    <source>
        <strain evidence="2 3">FCR-1</strain>
    </source>
</reference>
<keyword evidence="3" id="KW-1185">Reference proteome</keyword>
<dbReference type="GO" id="GO:0061605">
    <property type="term" value="F:molybdopterin-synthase adenylyltransferase activity"/>
    <property type="evidence" value="ECO:0007669"/>
    <property type="project" value="UniProtKB-EC"/>
</dbReference>
<dbReference type="PROSITE" id="PS51257">
    <property type="entry name" value="PROKAR_LIPOPROTEIN"/>
    <property type="match status" value="1"/>
</dbReference>
<dbReference type="Pfam" id="PF00899">
    <property type="entry name" value="ThiF"/>
    <property type="match status" value="1"/>
</dbReference>
<dbReference type="SUPFAM" id="SSF69572">
    <property type="entry name" value="Activating enzymes of the ubiquitin-like proteins"/>
    <property type="match status" value="1"/>
</dbReference>
<evidence type="ECO:0000259" key="1">
    <source>
        <dbReference type="Pfam" id="PF00899"/>
    </source>
</evidence>
<dbReference type="PANTHER" id="PTHR10953:SF102">
    <property type="entry name" value="ADENYLYLTRANSFERASE AND SULFURTRANSFERASE MOCS3"/>
    <property type="match status" value="1"/>
</dbReference>
<name>A0ABQ0CDG3_9PROT</name>